<feature type="region of interest" description="Disordered" evidence="1">
    <location>
        <begin position="96"/>
        <end position="125"/>
    </location>
</feature>
<dbReference type="AlphaFoldDB" id="A0A151N3R8"/>
<organism evidence="2 3">
    <name type="scientific">Alligator mississippiensis</name>
    <name type="common">American alligator</name>
    <dbReference type="NCBI Taxonomy" id="8496"/>
    <lineage>
        <taxon>Eukaryota</taxon>
        <taxon>Metazoa</taxon>
        <taxon>Chordata</taxon>
        <taxon>Craniata</taxon>
        <taxon>Vertebrata</taxon>
        <taxon>Euteleostomi</taxon>
        <taxon>Archelosauria</taxon>
        <taxon>Archosauria</taxon>
        <taxon>Crocodylia</taxon>
        <taxon>Alligatoridae</taxon>
        <taxon>Alligatorinae</taxon>
        <taxon>Alligator</taxon>
    </lineage>
</organism>
<gene>
    <name evidence="2" type="ORF">Y1Q_0006023</name>
</gene>
<comment type="caution">
    <text evidence="2">The sequence shown here is derived from an EMBL/GenBank/DDBJ whole genome shotgun (WGS) entry which is preliminary data.</text>
</comment>
<evidence type="ECO:0000256" key="1">
    <source>
        <dbReference type="SAM" id="MobiDB-lite"/>
    </source>
</evidence>
<accession>A0A151N3R8</accession>
<evidence type="ECO:0000313" key="2">
    <source>
        <dbReference type="EMBL" id="KYO31432.1"/>
    </source>
</evidence>
<protein>
    <submittedName>
        <fullName evidence="2">Uncharacterized protein</fullName>
    </submittedName>
</protein>
<proteinExistence type="predicted"/>
<name>A0A151N3R8_ALLMI</name>
<evidence type="ECO:0000313" key="3">
    <source>
        <dbReference type="Proteomes" id="UP000050525"/>
    </source>
</evidence>
<keyword evidence="3" id="KW-1185">Reference proteome</keyword>
<feature type="compositionally biased region" description="Basic and acidic residues" evidence="1">
    <location>
        <begin position="114"/>
        <end position="125"/>
    </location>
</feature>
<reference evidence="2 3" key="1">
    <citation type="journal article" date="2012" name="Genome Biol.">
        <title>Sequencing three crocodilian genomes to illuminate the evolution of archosaurs and amniotes.</title>
        <authorList>
            <person name="St John J.A."/>
            <person name="Braun E.L."/>
            <person name="Isberg S.R."/>
            <person name="Miles L.G."/>
            <person name="Chong A.Y."/>
            <person name="Gongora J."/>
            <person name="Dalzell P."/>
            <person name="Moran C."/>
            <person name="Bed'hom B."/>
            <person name="Abzhanov A."/>
            <person name="Burgess S.C."/>
            <person name="Cooksey A.M."/>
            <person name="Castoe T.A."/>
            <person name="Crawford N.G."/>
            <person name="Densmore L.D."/>
            <person name="Drew J.C."/>
            <person name="Edwards S.V."/>
            <person name="Faircloth B.C."/>
            <person name="Fujita M.K."/>
            <person name="Greenwold M.J."/>
            <person name="Hoffmann F.G."/>
            <person name="Howard J.M."/>
            <person name="Iguchi T."/>
            <person name="Janes D.E."/>
            <person name="Khan S.Y."/>
            <person name="Kohno S."/>
            <person name="de Koning A.J."/>
            <person name="Lance S.L."/>
            <person name="McCarthy F.M."/>
            <person name="McCormack J.E."/>
            <person name="Merchant M.E."/>
            <person name="Peterson D.G."/>
            <person name="Pollock D.D."/>
            <person name="Pourmand N."/>
            <person name="Raney B.J."/>
            <person name="Roessler K.A."/>
            <person name="Sanford J.R."/>
            <person name="Sawyer R.H."/>
            <person name="Schmidt C.J."/>
            <person name="Triplett E.W."/>
            <person name="Tuberville T.D."/>
            <person name="Venegas-Anaya M."/>
            <person name="Howard J.T."/>
            <person name="Jarvis E.D."/>
            <person name="Guillette L.J.Jr."/>
            <person name="Glenn T.C."/>
            <person name="Green R.E."/>
            <person name="Ray D.A."/>
        </authorList>
    </citation>
    <scope>NUCLEOTIDE SEQUENCE [LARGE SCALE GENOMIC DNA]</scope>
    <source>
        <strain evidence="2">KSC_2009_1</strain>
    </source>
</reference>
<dbReference type="Proteomes" id="UP000050525">
    <property type="component" value="Unassembled WGS sequence"/>
</dbReference>
<sequence length="125" mass="13995">MVRLTTARVLQEEGLLTDSRILVALLKLNQDLKLFFTFCKFTCFIFGFCLCEGSRVENQLRVEFTPSHHACPILPPTAASTITHAHSLTGHHGEVRTISEQGTLTGPRTPLRHRSQEPEGRCPIL</sequence>
<dbReference type="EMBL" id="AKHW03004073">
    <property type="protein sequence ID" value="KYO31432.1"/>
    <property type="molecule type" value="Genomic_DNA"/>
</dbReference>